<feature type="region of interest" description="Disordered" evidence="1">
    <location>
        <begin position="418"/>
        <end position="446"/>
    </location>
</feature>
<dbReference type="KEGG" id="bbes:BESB_001980"/>
<name>A0A2A9MPB3_BESBE</name>
<sequence length="1089" mass="117523">MAEASRYGADIAAGPERSRLRRDVKRRWTCPAGGRFGVFFSSLGSRLFFVSLVLGNVFPSSGWSDVVVAAKDAQPVSQVLPVITPAEEDGGSPTESTGAAGSRLEDFAVPAVAGSPKPHPAPAPSSPPSSALSAAEVAPLARVSPSFVPPVFAAWRADGFAFDRTSTRIFLFPQAERFAVPLLSLVSREGGDERLEGARGGGAAPGEKTAQEALTVPSSSSSLRSSSPAGQGASGLEARSQSLRKEGVAQREQNSGVGRASETPSVRSPSRTNGGAASGRREDARLTRAVVTYFPATGKDEIETLERLYGLVESWRFTFGVLERPNVEGDALHNGFLSSSPSVEQSSGGSGETEPALRLPPAGVPLINDLIIFADPRLQSSKLPPVCEQLRPWEGHLLASLRLQSRLETVSLLRSLRLPSPSSSPVASSPELSAAPASPGVQPSPRVSPAASLAFLSLFSRKRLRRLAARVSGSNWRLHPSRCFVIFTFVNGVRTPDSRWEKRHIQDAVEAELAYLAEPIIATVLDAYEEVLKIPLTAFVTPSLLVRRERRTAQPAAEARQGGRRAGVLGASGEERRRDAESERDEYTEGESGRKGGRGGEEALWLVVQESKSCSSETSKIAVAEYARLFGLQHRGQVLIGDVWLGPSRVVARLSRLAFLIANFLLLHDSVLARSEGRAPDWSLDCLPSYALQIALGHLVAPDMLVVHPQLALDLSSSSAEALDASPYAAETWVLTESEKRTGARAKLQDEAARKREANNSDSVLLRLYRDVELFAPLSDPSSSRSEEADGGREGESTGGVKTLRDFAKACAAHGKQRLRQRLRAILYPLREPPVLRAGDEVLNAVPPATSSLGALGGERSRDFPIFPTAYIRTELREFFRCPAEHPYPFTHPDFADHCCKTQRDCHGNALTSLSSCCYNDEQTQCRAPPCDPGAEDARMDSPPPMPPHECPPSFPYPYSAVETLAFCCATDKDCWGELLHPGSSCCENHDYMQCPDPPCAPHRNVLSALGAEARYSLSPERAARQNAALSKIGMSRAKAVKTYVEVLQKLCVIDDYMNDAFREDEADSSGIGVDEDDHGTDRGDGRRR</sequence>
<feature type="compositionally biased region" description="Pro residues" evidence="1">
    <location>
        <begin position="117"/>
        <end position="127"/>
    </location>
</feature>
<dbReference type="GeneID" id="40305261"/>
<keyword evidence="3" id="KW-1185">Reference proteome</keyword>
<feature type="compositionally biased region" description="Low complexity" evidence="1">
    <location>
        <begin position="418"/>
        <end position="439"/>
    </location>
</feature>
<feature type="compositionally biased region" description="Polar residues" evidence="1">
    <location>
        <begin position="251"/>
        <end position="275"/>
    </location>
</feature>
<dbReference type="AlphaFoldDB" id="A0A2A9MPB3"/>
<evidence type="ECO:0000256" key="1">
    <source>
        <dbReference type="SAM" id="MobiDB-lite"/>
    </source>
</evidence>
<feature type="region of interest" description="Disordered" evidence="1">
    <location>
        <begin position="779"/>
        <end position="800"/>
    </location>
</feature>
<reference evidence="2 3" key="1">
    <citation type="submission" date="2017-09" db="EMBL/GenBank/DDBJ databases">
        <title>Genome sequencing of Besnoitia besnoiti strain Bb-Ger1.</title>
        <authorList>
            <person name="Schares G."/>
            <person name="Venepally P."/>
            <person name="Lorenzi H.A."/>
        </authorList>
    </citation>
    <scope>NUCLEOTIDE SEQUENCE [LARGE SCALE GENOMIC DNA]</scope>
    <source>
        <strain evidence="2 3">Bb-Ger1</strain>
    </source>
</reference>
<feature type="compositionally biased region" description="Basic and acidic residues" evidence="1">
    <location>
        <begin position="573"/>
        <end position="598"/>
    </location>
</feature>
<dbReference type="VEuPathDB" id="ToxoDB:BESB_001980"/>
<dbReference type="OrthoDB" id="331817at2759"/>
<dbReference type="Proteomes" id="UP000224006">
    <property type="component" value="Chromosome I"/>
</dbReference>
<feature type="compositionally biased region" description="Basic and acidic residues" evidence="1">
    <location>
        <begin position="785"/>
        <end position="796"/>
    </location>
</feature>
<evidence type="ECO:0000313" key="2">
    <source>
        <dbReference type="EMBL" id="PFH37857.1"/>
    </source>
</evidence>
<feature type="compositionally biased region" description="Low complexity" evidence="1">
    <location>
        <begin position="218"/>
        <end position="227"/>
    </location>
</feature>
<gene>
    <name evidence="2" type="ORF">BESB_001980</name>
</gene>
<dbReference type="EMBL" id="NWUJ01000001">
    <property type="protein sequence ID" value="PFH37857.1"/>
    <property type="molecule type" value="Genomic_DNA"/>
</dbReference>
<feature type="region of interest" description="Disordered" evidence="1">
    <location>
        <begin position="1065"/>
        <end position="1089"/>
    </location>
</feature>
<feature type="compositionally biased region" description="Acidic residues" evidence="1">
    <location>
        <begin position="1065"/>
        <end position="1079"/>
    </location>
</feature>
<feature type="region of interest" description="Disordered" evidence="1">
    <location>
        <begin position="193"/>
        <end position="282"/>
    </location>
</feature>
<accession>A0A2A9MPB3</accession>
<comment type="caution">
    <text evidence="2">The sequence shown here is derived from an EMBL/GenBank/DDBJ whole genome shotgun (WGS) entry which is preliminary data.</text>
</comment>
<feature type="compositionally biased region" description="Basic and acidic residues" evidence="1">
    <location>
        <begin position="1080"/>
        <end position="1089"/>
    </location>
</feature>
<protein>
    <submittedName>
        <fullName evidence="2">Uncharacterized protein</fullName>
    </submittedName>
</protein>
<organism evidence="2 3">
    <name type="scientific">Besnoitia besnoiti</name>
    <name type="common">Apicomplexan protozoan</name>
    <dbReference type="NCBI Taxonomy" id="94643"/>
    <lineage>
        <taxon>Eukaryota</taxon>
        <taxon>Sar</taxon>
        <taxon>Alveolata</taxon>
        <taxon>Apicomplexa</taxon>
        <taxon>Conoidasida</taxon>
        <taxon>Coccidia</taxon>
        <taxon>Eucoccidiorida</taxon>
        <taxon>Eimeriorina</taxon>
        <taxon>Sarcocystidae</taxon>
        <taxon>Besnoitia</taxon>
    </lineage>
</organism>
<evidence type="ECO:0000313" key="3">
    <source>
        <dbReference type="Proteomes" id="UP000224006"/>
    </source>
</evidence>
<feature type="region of interest" description="Disordered" evidence="1">
    <location>
        <begin position="111"/>
        <end position="131"/>
    </location>
</feature>
<proteinExistence type="predicted"/>
<dbReference type="RefSeq" id="XP_029221866.1">
    <property type="nucleotide sequence ID" value="XM_029358953.1"/>
</dbReference>
<feature type="region of interest" description="Disordered" evidence="1">
    <location>
        <begin position="555"/>
        <end position="598"/>
    </location>
</feature>